<dbReference type="SMART" id="SM00388">
    <property type="entry name" value="HisKA"/>
    <property type="match status" value="1"/>
</dbReference>
<evidence type="ECO:0000256" key="4">
    <source>
        <dbReference type="ARBA" id="ARBA00022679"/>
    </source>
</evidence>
<evidence type="ECO:0000256" key="1">
    <source>
        <dbReference type="ARBA" id="ARBA00000085"/>
    </source>
</evidence>
<dbReference type="Gene3D" id="3.30.450.20">
    <property type="entry name" value="PAS domain"/>
    <property type="match status" value="2"/>
</dbReference>
<dbReference type="InterPro" id="IPR003594">
    <property type="entry name" value="HATPase_dom"/>
</dbReference>
<feature type="domain" description="Histidine kinase" evidence="6">
    <location>
        <begin position="283"/>
        <end position="503"/>
    </location>
</feature>
<dbReference type="SMART" id="SM00387">
    <property type="entry name" value="HATPase_c"/>
    <property type="match status" value="1"/>
</dbReference>
<sequence length="511" mass="56514">MISPTCATDGTARDEVDDILALLPEAVVGVLIDQNIAFFNASAERMFGYGAGEVMGRPLDILLPEAFREHHRSLADGFRRSNAEARLMQSRREVFGQRRDGNVFPAEVTLAKGRRDGRTVMFAIVRDVTEQYQREANLAASEQKYRAIIETSPEPILIADVKTARLVEANDAAARLFRCRREDLIGLHQTELHPSDSRERFRQTFREHIEAGRVVVPDAVIQTANGEPVPVEICASPVMLDQNLHLVGFFRDMSQRIAHERHLQQALDAANAAVSAKKMFLANMTHELRTPLNGIIGFSELIEREFHGPHEHPQYREYGALIHSSGQHLLEIVNDLLDLSSLDAGKLALAEEEVEVAKVVEECRHILERRMDEHAILFSATVPADFRLYADRRALKQMVLNLLSNAVKFSEAGGHIRVTAAGNTSGEPVVTVSDNGAGIAPERLGNIAEPFASGDNIYTRRKGGTGIGLSITKALLERHGGRFEIESRLDQGTTARLVFPAERALEPPPAA</sequence>
<dbReference type="CDD" id="cd00082">
    <property type="entry name" value="HisKA"/>
    <property type="match status" value="1"/>
</dbReference>
<dbReference type="PROSITE" id="PS50112">
    <property type="entry name" value="PAS"/>
    <property type="match status" value="2"/>
</dbReference>
<dbReference type="Pfam" id="PF13426">
    <property type="entry name" value="PAS_9"/>
    <property type="match status" value="1"/>
</dbReference>
<dbReference type="EMBL" id="JAUYVI010000004">
    <property type="protein sequence ID" value="MDQ7248524.1"/>
    <property type="molecule type" value="Genomic_DNA"/>
</dbReference>
<dbReference type="Pfam" id="PF02518">
    <property type="entry name" value="HATPase_c"/>
    <property type="match status" value="1"/>
</dbReference>
<comment type="caution">
    <text evidence="8">The sequence shown here is derived from an EMBL/GenBank/DDBJ whole genome shotgun (WGS) entry which is preliminary data.</text>
</comment>
<gene>
    <name evidence="8" type="ORF">Q8A70_12640</name>
</gene>
<dbReference type="SUPFAM" id="SSF55785">
    <property type="entry name" value="PYP-like sensor domain (PAS domain)"/>
    <property type="match status" value="2"/>
</dbReference>
<dbReference type="InterPro" id="IPR005467">
    <property type="entry name" value="His_kinase_dom"/>
</dbReference>
<dbReference type="InterPro" id="IPR000014">
    <property type="entry name" value="PAS"/>
</dbReference>
<reference evidence="9" key="1">
    <citation type="submission" date="2023-08" db="EMBL/GenBank/DDBJ databases">
        <title>Rhodospirillaceae gen. nov., a novel taxon isolated from the Yangtze River Yuezi River estuary sludge.</title>
        <authorList>
            <person name="Ruan L."/>
        </authorList>
    </citation>
    <scope>NUCLEOTIDE SEQUENCE [LARGE SCALE GENOMIC DNA]</scope>
    <source>
        <strain evidence="9">R-7</strain>
    </source>
</reference>
<dbReference type="InterPro" id="IPR013767">
    <property type="entry name" value="PAS_fold"/>
</dbReference>
<evidence type="ECO:0000313" key="9">
    <source>
        <dbReference type="Proteomes" id="UP001230156"/>
    </source>
</evidence>
<organism evidence="8 9">
    <name type="scientific">Dongia sedimenti</name>
    <dbReference type="NCBI Taxonomy" id="3064282"/>
    <lineage>
        <taxon>Bacteria</taxon>
        <taxon>Pseudomonadati</taxon>
        <taxon>Pseudomonadota</taxon>
        <taxon>Alphaproteobacteria</taxon>
        <taxon>Rhodospirillales</taxon>
        <taxon>Dongiaceae</taxon>
        <taxon>Dongia</taxon>
    </lineage>
</organism>
<evidence type="ECO:0000259" key="7">
    <source>
        <dbReference type="PROSITE" id="PS50112"/>
    </source>
</evidence>
<keyword evidence="9" id="KW-1185">Reference proteome</keyword>
<dbReference type="RefSeq" id="WP_379956004.1">
    <property type="nucleotide sequence ID" value="NZ_JAUYVI010000004.1"/>
</dbReference>
<dbReference type="InterPro" id="IPR003661">
    <property type="entry name" value="HisK_dim/P_dom"/>
</dbReference>
<dbReference type="Proteomes" id="UP001230156">
    <property type="component" value="Unassembled WGS sequence"/>
</dbReference>
<keyword evidence="4" id="KW-0808">Transferase</keyword>
<dbReference type="PROSITE" id="PS50109">
    <property type="entry name" value="HIS_KIN"/>
    <property type="match status" value="1"/>
</dbReference>
<dbReference type="Pfam" id="PF00512">
    <property type="entry name" value="HisKA"/>
    <property type="match status" value="1"/>
</dbReference>
<comment type="catalytic activity">
    <reaction evidence="1">
        <text>ATP + protein L-histidine = ADP + protein N-phospho-L-histidine.</text>
        <dbReference type="EC" id="2.7.13.3"/>
    </reaction>
</comment>
<dbReference type="NCBIfam" id="TIGR00229">
    <property type="entry name" value="sensory_box"/>
    <property type="match status" value="2"/>
</dbReference>
<proteinExistence type="predicted"/>
<dbReference type="PANTHER" id="PTHR43047">
    <property type="entry name" value="TWO-COMPONENT HISTIDINE PROTEIN KINASE"/>
    <property type="match status" value="1"/>
</dbReference>
<evidence type="ECO:0000259" key="6">
    <source>
        <dbReference type="PROSITE" id="PS50109"/>
    </source>
</evidence>
<dbReference type="SUPFAM" id="SSF47384">
    <property type="entry name" value="Homodimeric domain of signal transducing histidine kinase"/>
    <property type="match status" value="1"/>
</dbReference>
<keyword evidence="3" id="KW-0597">Phosphoprotein</keyword>
<dbReference type="Gene3D" id="3.30.565.10">
    <property type="entry name" value="Histidine kinase-like ATPase, C-terminal domain"/>
    <property type="match status" value="1"/>
</dbReference>
<dbReference type="InterPro" id="IPR036097">
    <property type="entry name" value="HisK_dim/P_sf"/>
</dbReference>
<feature type="domain" description="PAS" evidence="7">
    <location>
        <begin position="12"/>
        <end position="81"/>
    </location>
</feature>
<evidence type="ECO:0000313" key="8">
    <source>
        <dbReference type="EMBL" id="MDQ7248524.1"/>
    </source>
</evidence>
<dbReference type="InterPro" id="IPR004358">
    <property type="entry name" value="Sig_transdc_His_kin-like_C"/>
</dbReference>
<dbReference type="InterPro" id="IPR001610">
    <property type="entry name" value="PAC"/>
</dbReference>
<feature type="domain" description="PAS" evidence="7">
    <location>
        <begin position="141"/>
        <end position="212"/>
    </location>
</feature>
<protein>
    <recommendedName>
        <fullName evidence="2">histidine kinase</fullName>
        <ecNumber evidence="2">2.7.13.3</ecNumber>
    </recommendedName>
</protein>
<dbReference type="SMART" id="SM00091">
    <property type="entry name" value="PAS"/>
    <property type="match status" value="2"/>
</dbReference>
<evidence type="ECO:0000256" key="5">
    <source>
        <dbReference type="ARBA" id="ARBA00022777"/>
    </source>
</evidence>
<dbReference type="CDD" id="cd00130">
    <property type="entry name" value="PAS"/>
    <property type="match status" value="2"/>
</dbReference>
<dbReference type="EC" id="2.7.13.3" evidence="2"/>
<keyword evidence="5" id="KW-0418">Kinase</keyword>
<accession>A0ABU0YLE7</accession>
<dbReference type="PRINTS" id="PR00344">
    <property type="entry name" value="BCTRLSENSOR"/>
</dbReference>
<dbReference type="SMART" id="SM00086">
    <property type="entry name" value="PAC"/>
    <property type="match status" value="2"/>
</dbReference>
<evidence type="ECO:0000256" key="3">
    <source>
        <dbReference type="ARBA" id="ARBA00022553"/>
    </source>
</evidence>
<dbReference type="InterPro" id="IPR035965">
    <property type="entry name" value="PAS-like_dom_sf"/>
</dbReference>
<name>A0ABU0YLE7_9PROT</name>
<dbReference type="SUPFAM" id="SSF55874">
    <property type="entry name" value="ATPase domain of HSP90 chaperone/DNA topoisomerase II/histidine kinase"/>
    <property type="match status" value="1"/>
</dbReference>
<dbReference type="InterPro" id="IPR036890">
    <property type="entry name" value="HATPase_C_sf"/>
</dbReference>
<dbReference type="Pfam" id="PF00989">
    <property type="entry name" value="PAS"/>
    <property type="match status" value="1"/>
</dbReference>
<evidence type="ECO:0000256" key="2">
    <source>
        <dbReference type="ARBA" id="ARBA00012438"/>
    </source>
</evidence>
<dbReference type="Gene3D" id="1.10.287.130">
    <property type="match status" value="1"/>
</dbReference>